<feature type="domain" description="FAD-binding" evidence="4">
    <location>
        <begin position="6"/>
        <end position="394"/>
    </location>
</feature>
<dbReference type="GO" id="GO:0016491">
    <property type="term" value="F:oxidoreductase activity"/>
    <property type="evidence" value="ECO:0007669"/>
    <property type="project" value="UniProtKB-KW"/>
</dbReference>
<protein>
    <submittedName>
        <fullName evidence="5">FAD/NAD P-binding domain-containing protein</fullName>
    </submittedName>
</protein>
<evidence type="ECO:0000259" key="4">
    <source>
        <dbReference type="Pfam" id="PF01494"/>
    </source>
</evidence>
<keyword evidence="1" id="KW-0285">Flavoprotein</keyword>
<dbReference type="EMBL" id="KB469307">
    <property type="protein sequence ID" value="EPQ52859.1"/>
    <property type="molecule type" value="Genomic_DNA"/>
</dbReference>
<evidence type="ECO:0000256" key="1">
    <source>
        <dbReference type="ARBA" id="ARBA00022630"/>
    </source>
</evidence>
<dbReference type="Pfam" id="PF01494">
    <property type="entry name" value="FAD_binding_3"/>
    <property type="match status" value="1"/>
</dbReference>
<evidence type="ECO:0000256" key="2">
    <source>
        <dbReference type="ARBA" id="ARBA00022827"/>
    </source>
</evidence>
<evidence type="ECO:0000313" key="5">
    <source>
        <dbReference type="EMBL" id="EPQ52859.1"/>
    </source>
</evidence>
<dbReference type="InterPro" id="IPR002938">
    <property type="entry name" value="FAD-bd"/>
</dbReference>
<reference evidence="5 6" key="1">
    <citation type="journal article" date="2012" name="Science">
        <title>The Paleozoic origin of enzymatic lignin decomposition reconstructed from 31 fungal genomes.</title>
        <authorList>
            <person name="Floudas D."/>
            <person name="Binder M."/>
            <person name="Riley R."/>
            <person name="Barry K."/>
            <person name="Blanchette R.A."/>
            <person name="Henrissat B."/>
            <person name="Martinez A.T."/>
            <person name="Otillar R."/>
            <person name="Spatafora J.W."/>
            <person name="Yadav J.S."/>
            <person name="Aerts A."/>
            <person name="Benoit I."/>
            <person name="Boyd A."/>
            <person name="Carlson A."/>
            <person name="Copeland A."/>
            <person name="Coutinho P.M."/>
            <person name="de Vries R.P."/>
            <person name="Ferreira P."/>
            <person name="Findley K."/>
            <person name="Foster B."/>
            <person name="Gaskell J."/>
            <person name="Glotzer D."/>
            <person name="Gorecki P."/>
            <person name="Heitman J."/>
            <person name="Hesse C."/>
            <person name="Hori C."/>
            <person name="Igarashi K."/>
            <person name="Jurgens J.A."/>
            <person name="Kallen N."/>
            <person name="Kersten P."/>
            <person name="Kohler A."/>
            <person name="Kuees U."/>
            <person name="Kumar T.K.A."/>
            <person name="Kuo A."/>
            <person name="LaButti K."/>
            <person name="Larrondo L.F."/>
            <person name="Lindquist E."/>
            <person name="Ling A."/>
            <person name="Lombard V."/>
            <person name="Lucas S."/>
            <person name="Lundell T."/>
            <person name="Martin R."/>
            <person name="McLaughlin D.J."/>
            <person name="Morgenstern I."/>
            <person name="Morin E."/>
            <person name="Murat C."/>
            <person name="Nagy L.G."/>
            <person name="Nolan M."/>
            <person name="Ohm R.A."/>
            <person name="Patyshakuliyeva A."/>
            <person name="Rokas A."/>
            <person name="Ruiz-Duenas F.J."/>
            <person name="Sabat G."/>
            <person name="Salamov A."/>
            <person name="Samejima M."/>
            <person name="Schmutz J."/>
            <person name="Slot J.C."/>
            <person name="St John F."/>
            <person name="Stenlid J."/>
            <person name="Sun H."/>
            <person name="Sun S."/>
            <person name="Syed K."/>
            <person name="Tsang A."/>
            <person name="Wiebenga A."/>
            <person name="Young D."/>
            <person name="Pisabarro A."/>
            <person name="Eastwood D.C."/>
            <person name="Martin F."/>
            <person name="Cullen D."/>
            <person name="Grigoriev I.V."/>
            <person name="Hibbett D.S."/>
        </authorList>
    </citation>
    <scope>NUCLEOTIDE SEQUENCE [LARGE SCALE GENOMIC DNA]</scope>
    <source>
        <strain evidence="5 6">ATCC 11539</strain>
    </source>
</reference>
<keyword evidence="6" id="KW-1185">Reference proteome</keyword>
<dbReference type="PANTHER" id="PTHR46720">
    <property type="entry name" value="HYDROXYLASE, PUTATIVE (AFU_ORTHOLOGUE AFUA_3G01460)-RELATED"/>
    <property type="match status" value="1"/>
</dbReference>
<sequence length="471" mass="51808">MEAKFRVAIIGGGIAGLTLAYALAKSPNIEIHVYEAAHQFSEIGAGIGMYSRVWKILNALGLHRDLAALTHIPESALEGRVDETKMHHFLLRKSDQAEGVNYHVAYGRGVSLLFHRAHFQQAILKNVPPSVKTHLSKRLASLDEPSNKDDPIVLYFTDGSTATCDVAFGADGIKSAVRAAVWKKKVDSAAARGHHELAALLTKEMKPMWTGTVAYRALVSYDIVKEKAPSYKPETLECAILHCGKNKHITVYPVANGKIINIVAFSSKPELEGSDFNGPTVATATKAELLSSFKEFEQPLQDLLACVESPSRWAMELMRPLETYLSEYGRVAILGDAAHAMPPHQGSGAGQSIEDAYILATLLTHPGCTREMLPEALKIYDSIRRPFSQSVLQSSKDVGLMYEFSWPGFTDEDIMRKAADGSMHLDIEALHRLGELAAEVQAWSWRSTIEDDRKQAIEMLEKSVKERGSVA</sequence>
<dbReference type="Proteomes" id="UP000030669">
    <property type="component" value="Unassembled WGS sequence"/>
</dbReference>
<accession>S7RJP4</accession>
<keyword evidence="2" id="KW-0274">FAD</keyword>
<dbReference type="InterPro" id="IPR036188">
    <property type="entry name" value="FAD/NAD-bd_sf"/>
</dbReference>
<organism evidence="5 6">
    <name type="scientific">Gloeophyllum trabeum (strain ATCC 11539 / FP-39264 / Madison 617)</name>
    <name type="common">Brown rot fungus</name>
    <dbReference type="NCBI Taxonomy" id="670483"/>
    <lineage>
        <taxon>Eukaryota</taxon>
        <taxon>Fungi</taxon>
        <taxon>Dikarya</taxon>
        <taxon>Basidiomycota</taxon>
        <taxon>Agaricomycotina</taxon>
        <taxon>Agaricomycetes</taxon>
        <taxon>Gloeophyllales</taxon>
        <taxon>Gloeophyllaceae</taxon>
        <taxon>Gloeophyllum</taxon>
    </lineage>
</organism>
<dbReference type="OMA" id="WPRAWNV"/>
<evidence type="ECO:0000256" key="3">
    <source>
        <dbReference type="ARBA" id="ARBA00023002"/>
    </source>
</evidence>
<dbReference type="GO" id="GO:0044550">
    <property type="term" value="P:secondary metabolite biosynthetic process"/>
    <property type="evidence" value="ECO:0007669"/>
    <property type="project" value="TreeGrafter"/>
</dbReference>
<evidence type="ECO:0000313" key="6">
    <source>
        <dbReference type="Proteomes" id="UP000030669"/>
    </source>
</evidence>
<name>S7RJP4_GLOTA</name>
<dbReference type="PANTHER" id="PTHR46720:SF3">
    <property type="entry name" value="FAD-BINDING DOMAIN-CONTAINING PROTEIN-RELATED"/>
    <property type="match status" value="1"/>
</dbReference>
<keyword evidence="3" id="KW-0560">Oxidoreductase</keyword>
<dbReference type="OrthoDB" id="417877at2759"/>
<gene>
    <name evidence="5" type="ORF">GLOTRDRAFT_140453</name>
</gene>
<dbReference type="SUPFAM" id="SSF51905">
    <property type="entry name" value="FAD/NAD(P)-binding domain"/>
    <property type="match status" value="1"/>
</dbReference>
<dbReference type="GeneID" id="19304530"/>
<dbReference type="HOGENOM" id="CLU_009665_6_3_1"/>
<dbReference type="GO" id="GO:0071949">
    <property type="term" value="F:FAD binding"/>
    <property type="evidence" value="ECO:0007669"/>
    <property type="project" value="InterPro"/>
</dbReference>
<dbReference type="RefSeq" id="XP_007869099.1">
    <property type="nucleotide sequence ID" value="XM_007870908.1"/>
</dbReference>
<dbReference type="KEGG" id="gtr:GLOTRDRAFT_140453"/>
<dbReference type="Gene3D" id="3.50.50.60">
    <property type="entry name" value="FAD/NAD(P)-binding domain"/>
    <property type="match status" value="1"/>
</dbReference>
<proteinExistence type="predicted"/>
<dbReference type="SUPFAM" id="SSF54373">
    <property type="entry name" value="FAD-linked reductases, C-terminal domain"/>
    <property type="match status" value="1"/>
</dbReference>
<dbReference type="InterPro" id="IPR051104">
    <property type="entry name" value="FAD_monoxygenase"/>
</dbReference>
<dbReference type="AlphaFoldDB" id="S7RJP4"/>
<dbReference type="PRINTS" id="PR00420">
    <property type="entry name" value="RNGMNOXGNASE"/>
</dbReference>
<dbReference type="eggNOG" id="KOG2614">
    <property type="taxonomic scope" value="Eukaryota"/>
</dbReference>
<dbReference type="STRING" id="670483.S7RJP4"/>